<dbReference type="InterPro" id="IPR005251">
    <property type="entry name" value="IF-M1Pi"/>
</dbReference>
<dbReference type="GO" id="GO:0046523">
    <property type="term" value="F:S-methyl-5-thioribose-1-phosphate isomerase activity"/>
    <property type="evidence" value="ECO:0007669"/>
    <property type="project" value="UniProtKB-UniRule"/>
</dbReference>
<evidence type="ECO:0000313" key="7">
    <source>
        <dbReference type="EMBL" id="AYU83872.1"/>
    </source>
</evidence>
<dbReference type="HAMAP" id="MF_01678">
    <property type="entry name" value="Salvage_MtnA"/>
    <property type="match status" value="1"/>
</dbReference>
<protein>
    <recommendedName>
        <fullName evidence="5">Methylthioribose-1-phosphate isomerase</fullName>
        <shortName evidence="5">M1Pi</shortName>
        <shortName evidence="5">MTR-1-P isomerase</shortName>
        <ecNumber evidence="5">5.3.1.23</ecNumber>
    </recommendedName>
    <alternativeName>
        <fullName evidence="5">S-methyl-5-thioribose-1-phosphate isomerase</fullName>
    </alternativeName>
    <alternativeName>
        <fullName evidence="5">Translation initiation factor eIF-2B subunit alpha/beta/delta-like protein</fullName>
    </alternativeName>
</protein>
<evidence type="ECO:0000256" key="3">
    <source>
        <dbReference type="ARBA" id="ARBA00023235"/>
    </source>
</evidence>
<dbReference type="Gene3D" id="1.20.120.420">
    <property type="entry name" value="translation initiation factor eif-2b, domain 1"/>
    <property type="match status" value="1"/>
</dbReference>
<dbReference type="InterPro" id="IPR042529">
    <property type="entry name" value="IF_2B-like_C"/>
</dbReference>
<evidence type="ECO:0000313" key="8">
    <source>
        <dbReference type="Proteomes" id="UP000274082"/>
    </source>
</evidence>
<comment type="pathway">
    <text evidence="5">Amino-acid biosynthesis; L-methionine biosynthesis via salvage pathway; L-methionine from S-methyl-5-thio-alpha-D-ribose 1-phosphate: step 1/6.</text>
</comment>
<keyword evidence="8" id="KW-1185">Reference proteome</keyword>
<dbReference type="VEuPathDB" id="TriTrypDB:LdCL_360058800"/>
<evidence type="ECO:0000256" key="1">
    <source>
        <dbReference type="ARBA" id="ARBA00009117"/>
    </source>
</evidence>
<keyword evidence="7" id="KW-0396">Initiation factor</keyword>
<dbReference type="Gene3D" id="3.40.50.10470">
    <property type="entry name" value="Translation initiation factor eif-2b, domain 2"/>
    <property type="match status" value="1"/>
</dbReference>
<dbReference type="InterPro" id="IPR027363">
    <property type="entry name" value="M1Pi_N"/>
</dbReference>
<comment type="subcellular location">
    <subcellularLocation>
        <location evidence="5">Cytoplasm</location>
    </subcellularLocation>
    <subcellularLocation>
        <location evidence="5">Nucleus</location>
    </subcellularLocation>
</comment>
<feature type="region of interest" description="Disordered" evidence="6">
    <location>
        <begin position="51"/>
        <end position="74"/>
    </location>
</feature>
<dbReference type="UniPathway" id="UPA00904">
    <property type="reaction ID" value="UER00874"/>
</dbReference>
<accession>A0A3Q8IKY2</accession>
<dbReference type="NCBIfam" id="TIGR00512">
    <property type="entry name" value="salvage_mtnA"/>
    <property type="match status" value="1"/>
</dbReference>
<dbReference type="SUPFAM" id="SSF100950">
    <property type="entry name" value="NagB/RpiA/CoA transferase-like"/>
    <property type="match status" value="1"/>
</dbReference>
<keyword evidence="5" id="KW-0028">Amino-acid biosynthesis</keyword>
<dbReference type="InterPro" id="IPR000649">
    <property type="entry name" value="IF-2B-related"/>
</dbReference>
<dbReference type="GO" id="GO:0003743">
    <property type="term" value="F:translation initiation factor activity"/>
    <property type="evidence" value="ECO:0007669"/>
    <property type="project" value="UniProtKB-KW"/>
</dbReference>
<dbReference type="InterPro" id="IPR011559">
    <property type="entry name" value="Initiation_fac_2B_a/b/d"/>
</dbReference>
<keyword evidence="2 5" id="KW-0963">Cytoplasm</keyword>
<evidence type="ECO:0000256" key="5">
    <source>
        <dbReference type="HAMAP-Rule" id="MF_03119"/>
    </source>
</evidence>
<keyword evidence="5" id="KW-0486">Methionine biosynthesis</keyword>
<proteinExistence type="inferred from homology"/>
<sequence>MRFFFQGWGGDGGTPSRCTLPPVRDAVVHFLSTSLCLSSLHFGVSRSVINRRPALPQTSPPHNPTQPQGKRRTCKTHRSAQRHLLIQNKKSLLNTHPATSSEELLSLSLPVPPPPTTTIITTPLNPSLLALSTVMMSKPHHATLESIKYTPGSLRLLDQRKLPLETVFDDVLTVEDIWSAINEMRVRGAPAIAVSAALGIAVATQRKVANGELKSGSEVQAFFLSSCDFVMTSRPTAVNLFNCLRDLKEQVEKLDPTKAAAEVAQACVELAEAVYTKDVAFNEGIMRHGAAHILAVAKAEGRDKVSILTICNTGALATSRYGTALGVVRQLFYDGKLERVYACETRPWNQGARLTVYECVQEGIPCTLICDGAASSLMLNRKIDAVVVGADRICQNGDTANKIGTYNLAVSAKFHGVKLYVAAPSTTLDAKTASGNRVEIEEREPTEITTNMVTKQRVVVDGPHLSVWNPVFDITPGELITGGIITEKGVQAPTASAPYYDIASIIAQP</sequence>
<dbReference type="FunFam" id="1.20.120.420:FF:000001">
    <property type="entry name" value="Methylthioribose-1-phosphate isomerase"/>
    <property type="match status" value="1"/>
</dbReference>
<dbReference type="AlphaFoldDB" id="A0A3Q8IKY2"/>
<dbReference type="GO" id="GO:0019509">
    <property type="term" value="P:L-methionine salvage from methylthioadenosine"/>
    <property type="evidence" value="ECO:0007669"/>
    <property type="project" value="UniProtKB-UniRule"/>
</dbReference>
<evidence type="ECO:0000256" key="6">
    <source>
        <dbReference type="SAM" id="MobiDB-lite"/>
    </source>
</evidence>
<keyword evidence="4 5" id="KW-0539">Nucleus</keyword>
<name>A0A3Q8IKY2_LEIDO</name>
<dbReference type="PANTHER" id="PTHR43475:SF1">
    <property type="entry name" value="METHYLTHIORIBOSE-1-PHOSPHATE ISOMERASE"/>
    <property type="match status" value="1"/>
</dbReference>
<dbReference type="OrthoDB" id="2461at2759"/>
<gene>
    <name evidence="7" type="ORF">LdCL_360058800</name>
</gene>
<dbReference type="Pfam" id="PF01008">
    <property type="entry name" value="IF-2B"/>
    <property type="match status" value="1"/>
</dbReference>
<organism evidence="7 8">
    <name type="scientific">Leishmania donovani</name>
    <dbReference type="NCBI Taxonomy" id="5661"/>
    <lineage>
        <taxon>Eukaryota</taxon>
        <taxon>Discoba</taxon>
        <taxon>Euglenozoa</taxon>
        <taxon>Kinetoplastea</taxon>
        <taxon>Metakinetoplastina</taxon>
        <taxon>Trypanosomatida</taxon>
        <taxon>Trypanosomatidae</taxon>
        <taxon>Leishmaniinae</taxon>
        <taxon>Leishmania</taxon>
    </lineage>
</organism>
<dbReference type="Proteomes" id="UP000274082">
    <property type="component" value="Chromosome 36"/>
</dbReference>
<comment type="similarity">
    <text evidence="1 5">Belongs to the eIF-2B alpha/beta/delta subunits family. MtnA subfamily.</text>
</comment>
<dbReference type="VEuPathDB" id="TriTrypDB:LDHU3_36.6910"/>
<keyword evidence="7" id="KW-0648">Protein biosynthesis</keyword>
<dbReference type="PANTHER" id="PTHR43475">
    <property type="entry name" value="METHYLTHIORIBOSE-1-PHOSPHATE ISOMERASE"/>
    <property type="match status" value="1"/>
</dbReference>
<reference evidence="7 8" key="1">
    <citation type="journal article" date="2018" name="Sci. Rep.">
        <title>A complete Leishmania donovani reference genome identifies novel genetic variations associated with virulence.</title>
        <authorList>
            <person name="Lypaczewski P."/>
            <person name="Hoshizaki J."/>
            <person name="Zhang W.-W."/>
            <person name="McCall L.-I."/>
            <person name="Torcivia-Rodriguez J."/>
            <person name="Simonyan V."/>
            <person name="Kaur A."/>
            <person name="Dewar K."/>
            <person name="Matlashewski G."/>
        </authorList>
    </citation>
    <scope>NUCLEOTIDE SEQUENCE [LARGE SCALE GENOMIC DNA]</scope>
    <source>
        <strain evidence="7 8">LdCL</strain>
    </source>
</reference>
<feature type="site" description="Transition state stabilizer" evidence="5">
    <location>
        <position position="311"/>
    </location>
</feature>
<dbReference type="EC" id="5.3.1.23" evidence="5"/>
<dbReference type="NCBIfam" id="TIGR00524">
    <property type="entry name" value="eIF-2B_rel"/>
    <property type="match status" value="1"/>
</dbReference>
<comment type="function">
    <text evidence="5">Catalyzes the interconversion of methylthioribose-1-phosphate (MTR-1-P) into methylthioribulose-1-phosphate (MTRu-1-P).</text>
</comment>
<evidence type="ECO:0000256" key="2">
    <source>
        <dbReference type="ARBA" id="ARBA00022490"/>
    </source>
</evidence>
<dbReference type="InterPro" id="IPR037171">
    <property type="entry name" value="NagB/RpiA_transferase-like"/>
</dbReference>
<keyword evidence="3 5" id="KW-0413">Isomerase</keyword>
<feature type="active site" description="Proton donor" evidence="5">
    <location>
        <position position="391"/>
    </location>
</feature>
<dbReference type="VEuPathDB" id="TriTrypDB:LdBPK_365160.1"/>
<dbReference type="NCBIfam" id="NF004326">
    <property type="entry name" value="PRK05720.1"/>
    <property type="match status" value="1"/>
</dbReference>
<dbReference type="EMBL" id="CP029535">
    <property type="protein sequence ID" value="AYU83872.1"/>
    <property type="molecule type" value="Genomic_DNA"/>
</dbReference>
<dbReference type="GO" id="GO:0005737">
    <property type="term" value="C:cytoplasm"/>
    <property type="evidence" value="ECO:0007669"/>
    <property type="project" value="UniProtKB-SubCell"/>
</dbReference>
<comment type="catalytic activity">
    <reaction evidence="5">
        <text>5-(methylsulfanyl)-alpha-D-ribose 1-phosphate = 5-(methylsulfanyl)-D-ribulose 1-phosphate</text>
        <dbReference type="Rhea" id="RHEA:19989"/>
        <dbReference type="ChEBI" id="CHEBI:58533"/>
        <dbReference type="ChEBI" id="CHEBI:58548"/>
        <dbReference type="EC" id="5.3.1.23"/>
    </reaction>
</comment>
<dbReference type="FunFam" id="3.40.50.10470:FF:000006">
    <property type="entry name" value="Methylthioribose-1-phosphate isomerase"/>
    <property type="match status" value="1"/>
</dbReference>
<evidence type="ECO:0000256" key="4">
    <source>
        <dbReference type="ARBA" id="ARBA00023242"/>
    </source>
</evidence>
<dbReference type="GO" id="GO:0005634">
    <property type="term" value="C:nucleus"/>
    <property type="evidence" value="ECO:0007669"/>
    <property type="project" value="UniProtKB-SubCell"/>
</dbReference>